<feature type="region of interest" description="Disordered" evidence="1">
    <location>
        <begin position="197"/>
        <end position="234"/>
    </location>
</feature>
<gene>
    <name evidence="2" type="ORF">EEDITHA_LOCUS15514</name>
</gene>
<dbReference type="EMBL" id="CAKOGL010000023">
    <property type="protein sequence ID" value="CAH2100683.1"/>
    <property type="molecule type" value="Genomic_DNA"/>
</dbReference>
<sequence>MDATKMSTLEKILELLQIKYPEVFEDLTRLAGEATAVPGSMPDGPDFPDREEDRRPYGEMKVVIADSADGYSDSHSSLSGSDTPTFDVDLDGFRPVKVKRTTKRKAKSPKAPPPTKRPVPAPEPRKLASPAPALVAPSTLPAAATTSRALKATMSQAPSAEEKSRTKAPPPLYIQDKTAWNHTSRFMADKRVHLTHARSTAQGIRVKIQDSETHNQQESRTTGTHSRTRSNFAS</sequence>
<feature type="region of interest" description="Disordered" evidence="1">
    <location>
        <begin position="32"/>
        <end position="173"/>
    </location>
</feature>
<dbReference type="AlphaFoldDB" id="A0AAU9URQ3"/>
<feature type="compositionally biased region" description="Basic residues" evidence="1">
    <location>
        <begin position="96"/>
        <end position="108"/>
    </location>
</feature>
<evidence type="ECO:0000256" key="1">
    <source>
        <dbReference type="SAM" id="MobiDB-lite"/>
    </source>
</evidence>
<protein>
    <submittedName>
        <fullName evidence="2">Uncharacterized protein</fullName>
    </submittedName>
</protein>
<evidence type="ECO:0000313" key="3">
    <source>
        <dbReference type="Proteomes" id="UP001153954"/>
    </source>
</evidence>
<feature type="compositionally biased region" description="Basic and acidic residues" evidence="1">
    <location>
        <begin position="207"/>
        <end position="217"/>
    </location>
</feature>
<keyword evidence="3" id="KW-1185">Reference proteome</keyword>
<feature type="compositionally biased region" description="Pro residues" evidence="1">
    <location>
        <begin position="110"/>
        <end position="122"/>
    </location>
</feature>
<proteinExistence type="predicted"/>
<comment type="caution">
    <text evidence="2">The sequence shown here is derived from an EMBL/GenBank/DDBJ whole genome shotgun (WGS) entry which is preliminary data.</text>
</comment>
<feature type="compositionally biased region" description="Low complexity" evidence="1">
    <location>
        <begin position="65"/>
        <end position="82"/>
    </location>
</feature>
<feature type="compositionally biased region" description="Low complexity" evidence="1">
    <location>
        <begin position="127"/>
        <end position="150"/>
    </location>
</feature>
<organism evidence="2 3">
    <name type="scientific">Euphydryas editha</name>
    <name type="common">Edith's checkerspot</name>
    <dbReference type="NCBI Taxonomy" id="104508"/>
    <lineage>
        <taxon>Eukaryota</taxon>
        <taxon>Metazoa</taxon>
        <taxon>Ecdysozoa</taxon>
        <taxon>Arthropoda</taxon>
        <taxon>Hexapoda</taxon>
        <taxon>Insecta</taxon>
        <taxon>Pterygota</taxon>
        <taxon>Neoptera</taxon>
        <taxon>Endopterygota</taxon>
        <taxon>Lepidoptera</taxon>
        <taxon>Glossata</taxon>
        <taxon>Ditrysia</taxon>
        <taxon>Papilionoidea</taxon>
        <taxon>Nymphalidae</taxon>
        <taxon>Nymphalinae</taxon>
        <taxon>Euphydryas</taxon>
    </lineage>
</organism>
<name>A0AAU9URQ3_EUPED</name>
<dbReference type="Proteomes" id="UP001153954">
    <property type="component" value="Unassembled WGS sequence"/>
</dbReference>
<evidence type="ECO:0000313" key="2">
    <source>
        <dbReference type="EMBL" id="CAH2100683.1"/>
    </source>
</evidence>
<reference evidence="2" key="1">
    <citation type="submission" date="2022-03" db="EMBL/GenBank/DDBJ databases">
        <authorList>
            <person name="Tunstrom K."/>
        </authorList>
    </citation>
    <scope>NUCLEOTIDE SEQUENCE</scope>
</reference>
<accession>A0AAU9URQ3</accession>
<feature type="compositionally biased region" description="Basic and acidic residues" evidence="1">
    <location>
        <begin position="47"/>
        <end position="58"/>
    </location>
</feature>